<keyword evidence="5 6" id="KW-0472">Membrane</keyword>
<evidence type="ECO:0000313" key="7">
    <source>
        <dbReference type="EMBL" id="RIW15900.1"/>
    </source>
</evidence>
<gene>
    <name evidence="7" type="ORF">D0X99_10810</name>
</gene>
<feature type="transmembrane region" description="Helical" evidence="6">
    <location>
        <begin position="72"/>
        <end position="89"/>
    </location>
</feature>
<sequence>MQIAILEGVSMGLLLSLMVGPVFFTLITASMEQGFRYASVLALGILVSDLIYVAITYFGISILTESPLVEKTLGYGGGAILVGFGISFWRKRQVDRPNTGGIALPKAKKRTAFIKGFGINGVNPFVMLFWISIASMVTLKSTWGQSEVFSYYFGLLFTVFGIDLLKAFVAGKLSHLMTPRLRMILNKGVGVLVCYFGFKMIWSTFNR</sequence>
<comment type="caution">
    <text evidence="7">The sequence shown here is derived from an EMBL/GenBank/DDBJ whole genome shotgun (WGS) entry which is preliminary data.</text>
</comment>
<reference evidence="7 8" key="1">
    <citation type="submission" date="2018-09" db="EMBL/GenBank/DDBJ databases">
        <authorList>
            <person name="Wang X."/>
            <person name="Du Z."/>
        </authorList>
    </citation>
    <scope>NUCLEOTIDE SEQUENCE [LARGE SCALE GENOMIC DNA]</scope>
    <source>
        <strain evidence="7 8">N3</strain>
    </source>
</reference>
<dbReference type="RefSeq" id="WP_119477836.1">
    <property type="nucleotide sequence ID" value="NZ_QXML01000004.1"/>
</dbReference>
<feature type="transmembrane region" description="Helical" evidence="6">
    <location>
        <begin position="183"/>
        <end position="202"/>
    </location>
</feature>
<evidence type="ECO:0000256" key="3">
    <source>
        <dbReference type="ARBA" id="ARBA00022692"/>
    </source>
</evidence>
<feature type="transmembrane region" description="Helical" evidence="6">
    <location>
        <begin position="12"/>
        <end position="30"/>
    </location>
</feature>
<evidence type="ECO:0000256" key="1">
    <source>
        <dbReference type="ARBA" id="ARBA00004651"/>
    </source>
</evidence>
<keyword evidence="4 6" id="KW-1133">Transmembrane helix</keyword>
<evidence type="ECO:0000256" key="6">
    <source>
        <dbReference type="SAM" id="Phobius"/>
    </source>
</evidence>
<name>A0A418PSR4_9BACT</name>
<keyword evidence="2" id="KW-1003">Cell membrane</keyword>
<feature type="transmembrane region" description="Helical" evidence="6">
    <location>
        <begin position="37"/>
        <end position="60"/>
    </location>
</feature>
<organism evidence="7 8">
    <name type="scientific">Algoriphagus lacus</name>
    <dbReference type="NCBI Taxonomy" id="2056311"/>
    <lineage>
        <taxon>Bacteria</taxon>
        <taxon>Pseudomonadati</taxon>
        <taxon>Bacteroidota</taxon>
        <taxon>Cytophagia</taxon>
        <taxon>Cytophagales</taxon>
        <taxon>Cyclobacteriaceae</taxon>
        <taxon>Algoriphagus</taxon>
    </lineage>
</organism>
<dbReference type="OrthoDB" id="679767at2"/>
<keyword evidence="8" id="KW-1185">Reference proteome</keyword>
<evidence type="ECO:0000256" key="5">
    <source>
        <dbReference type="ARBA" id="ARBA00023136"/>
    </source>
</evidence>
<dbReference type="Pfam" id="PF01810">
    <property type="entry name" value="LysE"/>
    <property type="match status" value="1"/>
</dbReference>
<protein>
    <submittedName>
        <fullName evidence="7">LysE family translocator</fullName>
    </submittedName>
</protein>
<dbReference type="InterPro" id="IPR001123">
    <property type="entry name" value="LeuE-type"/>
</dbReference>
<dbReference type="Proteomes" id="UP000283522">
    <property type="component" value="Unassembled WGS sequence"/>
</dbReference>
<evidence type="ECO:0000313" key="8">
    <source>
        <dbReference type="Proteomes" id="UP000283522"/>
    </source>
</evidence>
<comment type="subcellular location">
    <subcellularLocation>
        <location evidence="1">Cell membrane</location>
        <topology evidence="1">Multi-pass membrane protein</topology>
    </subcellularLocation>
</comment>
<dbReference type="GO" id="GO:0005886">
    <property type="term" value="C:plasma membrane"/>
    <property type="evidence" value="ECO:0007669"/>
    <property type="project" value="UniProtKB-SubCell"/>
</dbReference>
<proteinExistence type="predicted"/>
<dbReference type="PANTHER" id="PTHR30086">
    <property type="entry name" value="ARGININE EXPORTER PROTEIN ARGO"/>
    <property type="match status" value="1"/>
</dbReference>
<dbReference type="AlphaFoldDB" id="A0A418PSR4"/>
<keyword evidence="3 6" id="KW-0812">Transmembrane</keyword>
<dbReference type="GO" id="GO:0015171">
    <property type="term" value="F:amino acid transmembrane transporter activity"/>
    <property type="evidence" value="ECO:0007669"/>
    <property type="project" value="TreeGrafter"/>
</dbReference>
<dbReference type="PANTHER" id="PTHR30086:SF20">
    <property type="entry name" value="ARGININE EXPORTER PROTEIN ARGO-RELATED"/>
    <property type="match status" value="1"/>
</dbReference>
<evidence type="ECO:0000256" key="4">
    <source>
        <dbReference type="ARBA" id="ARBA00022989"/>
    </source>
</evidence>
<dbReference type="EMBL" id="QXML01000004">
    <property type="protein sequence ID" value="RIW15900.1"/>
    <property type="molecule type" value="Genomic_DNA"/>
</dbReference>
<feature type="transmembrane region" description="Helical" evidence="6">
    <location>
        <begin position="117"/>
        <end position="137"/>
    </location>
</feature>
<feature type="transmembrane region" description="Helical" evidence="6">
    <location>
        <begin position="149"/>
        <end position="171"/>
    </location>
</feature>
<accession>A0A418PSR4</accession>
<evidence type="ECO:0000256" key="2">
    <source>
        <dbReference type="ARBA" id="ARBA00022475"/>
    </source>
</evidence>